<dbReference type="RefSeq" id="WP_120177096.1">
    <property type="nucleotide sequence ID" value="NZ_AP018786.1"/>
</dbReference>
<keyword evidence="1" id="KW-1133">Transmembrane helix</keyword>
<evidence type="ECO:0000256" key="1">
    <source>
        <dbReference type="SAM" id="Phobius"/>
    </source>
</evidence>
<sequence length="100" mass="10917">MLDSEIALVCFLAPVASFLAWVASYLPESLSFLKADRNAVATCLIALGTVADIALAGLLLRWALRRNVFSTNVVYSVAFASYASVHIFASYVFLTVYIFD</sequence>
<dbReference type="KEGG" id="sutt:SUTMEG_13840"/>
<feature type="transmembrane region" description="Helical" evidence="1">
    <location>
        <begin position="39"/>
        <end position="62"/>
    </location>
</feature>
<reference evidence="2 3" key="1">
    <citation type="journal article" date="2018" name="Int. J. Syst. Evol. Microbiol.">
        <title>Mesosutterella multiformis gen. nov., sp. nov., a member of the family Sutterellaceae and Sutterella megalosphaeroides sp. nov., isolated from human faeces.</title>
        <authorList>
            <person name="Sakamoto M."/>
            <person name="Ikeyama N."/>
            <person name="Kunihiro T."/>
            <person name="Iino T."/>
            <person name="Yuki M."/>
            <person name="Ohkuma M."/>
        </authorList>
    </citation>
    <scope>NUCLEOTIDE SEQUENCE [LARGE SCALE GENOMIC DNA]</scope>
    <source>
        <strain evidence="2 3">6FBBBH3</strain>
    </source>
</reference>
<dbReference type="AlphaFoldDB" id="A0A2Z6IAD2"/>
<keyword evidence="1" id="KW-0812">Transmembrane</keyword>
<accession>A0A2Z6IAD2</accession>
<proteinExistence type="predicted"/>
<dbReference type="Proteomes" id="UP000271003">
    <property type="component" value="Chromosome"/>
</dbReference>
<keyword evidence="1" id="KW-0472">Membrane</keyword>
<gene>
    <name evidence="2" type="ORF">SUTMEG_13840</name>
</gene>
<feature type="transmembrane region" description="Helical" evidence="1">
    <location>
        <begin position="74"/>
        <end position="99"/>
    </location>
</feature>
<evidence type="ECO:0000313" key="3">
    <source>
        <dbReference type="Proteomes" id="UP000271003"/>
    </source>
</evidence>
<keyword evidence="3" id="KW-1185">Reference proteome</keyword>
<protein>
    <submittedName>
        <fullName evidence="2">Uncharacterized protein</fullName>
    </submittedName>
</protein>
<evidence type="ECO:0000313" key="2">
    <source>
        <dbReference type="EMBL" id="BBF23493.1"/>
    </source>
</evidence>
<dbReference type="EMBL" id="AP018786">
    <property type="protein sequence ID" value="BBF23493.1"/>
    <property type="molecule type" value="Genomic_DNA"/>
</dbReference>
<organism evidence="2 3">
    <name type="scientific">Sutterella megalosphaeroides</name>
    <dbReference type="NCBI Taxonomy" id="2494234"/>
    <lineage>
        <taxon>Bacteria</taxon>
        <taxon>Pseudomonadati</taxon>
        <taxon>Pseudomonadota</taxon>
        <taxon>Betaproteobacteria</taxon>
        <taxon>Burkholderiales</taxon>
        <taxon>Sutterellaceae</taxon>
        <taxon>Sutterella</taxon>
    </lineage>
</organism>
<name>A0A2Z6IAD2_9BURK</name>
<feature type="transmembrane region" description="Helical" evidence="1">
    <location>
        <begin position="6"/>
        <end position="27"/>
    </location>
</feature>